<dbReference type="Gene3D" id="1.25.40.10">
    <property type="entry name" value="Tetratricopeptide repeat domain"/>
    <property type="match status" value="1"/>
</dbReference>
<protein>
    <recommendedName>
        <fullName evidence="4">Tetratricopeptide repeat protein</fullName>
    </recommendedName>
</protein>
<name>A0ABV4YE72_9CYAN</name>
<organism evidence="2 3">
    <name type="scientific">Floridaenema fluviatile BLCC-F154</name>
    <dbReference type="NCBI Taxonomy" id="3153640"/>
    <lineage>
        <taxon>Bacteria</taxon>
        <taxon>Bacillati</taxon>
        <taxon>Cyanobacteriota</taxon>
        <taxon>Cyanophyceae</taxon>
        <taxon>Oscillatoriophycideae</taxon>
        <taxon>Aerosakkonematales</taxon>
        <taxon>Aerosakkonemataceae</taxon>
        <taxon>Floridanema</taxon>
        <taxon>Floridanema fluviatile</taxon>
    </lineage>
</organism>
<dbReference type="SUPFAM" id="SSF48452">
    <property type="entry name" value="TPR-like"/>
    <property type="match status" value="2"/>
</dbReference>
<gene>
    <name evidence="2" type="ORF">ACE1B6_16220</name>
</gene>
<dbReference type="SMART" id="SM00028">
    <property type="entry name" value="TPR"/>
    <property type="match status" value="3"/>
</dbReference>
<dbReference type="Proteomes" id="UP001576776">
    <property type="component" value="Unassembled WGS sequence"/>
</dbReference>
<evidence type="ECO:0000256" key="1">
    <source>
        <dbReference type="SAM" id="MobiDB-lite"/>
    </source>
</evidence>
<sequence length="468" mass="55988">MALPKKFDPEAKKLETQEKNKQYKNEGGAKRTLEGWLEDSNFYEYDDNAITDHVLIALTNNENNFNQLLTYCKVVTKFTKNAIQANQSYQWIKVIEQALQNIEKSRNARSKSSNKMPLADLYISKHRCLKATGNNYDEKAINCLLQAIEFSKDKQEYIESKLELAQYYENISEYEKMREILLEVEKYCNSYSPTEENLARLWVLWGQYYFFQFNFYKCRQYLIPARAILEKLDNRKNLELVYRALSTCYHYIGRTYFEEYQFKKAAIFYTKAQTILEENNNQRNLLDSLLSTAFYHLRLGQILDICKIRDSAFYHYEESYKIFQEYYISKSGLAQVKLAKANMTKEYPAYQDQSHRQTFETQETEIIKARDEAYKIGYYRGYLLALVQLFWFYVTNLRFYLAWQTGWKALASDEFKKSGGILLLYRYAKKMIFGIFYKIRFIIWRKLNSDKVLYRCPCSIHQNNKYEN</sequence>
<dbReference type="RefSeq" id="WP_413258289.1">
    <property type="nucleotide sequence ID" value="NZ_JBHFNS010000062.1"/>
</dbReference>
<feature type="region of interest" description="Disordered" evidence="1">
    <location>
        <begin position="1"/>
        <end position="26"/>
    </location>
</feature>
<evidence type="ECO:0008006" key="4">
    <source>
        <dbReference type="Google" id="ProtNLM"/>
    </source>
</evidence>
<keyword evidence="3" id="KW-1185">Reference proteome</keyword>
<comment type="caution">
    <text evidence="2">The sequence shown here is derived from an EMBL/GenBank/DDBJ whole genome shotgun (WGS) entry which is preliminary data.</text>
</comment>
<dbReference type="InterPro" id="IPR011990">
    <property type="entry name" value="TPR-like_helical_dom_sf"/>
</dbReference>
<evidence type="ECO:0000313" key="3">
    <source>
        <dbReference type="Proteomes" id="UP001576776"/>
    </source>
</evidence>
<dbReference type="InterPro" id="IPR019734">
    <property type="entry name" value="TPR_rpt"/>
</dbReference>
<reference evidence="2 3" key="1">
    <citation type="submission" date="2024-09" db="EMBL/GenBank/DDBJ databases">
        <title>Floridaenema gen nov. (Aerosakkonemataceae, Aerosakkonematales ord. nov., Cyanobacteria) from benthic tropical and subtropical fresh waters, with the description of four new species.</title>
        <authorList>
            <person name="Moretto J.A."/>
            <person name="Berthold D.E."/>
            <person name="Lefler F.W."/>
            <person name="Huang I.-S."/>
            <person name="Laughinghouse H. IV."/>
        </authorList>
    </citation>
    <scope>NUCLEOTIDE SEQUENCE [LARGE SCALE GENOMIC DNA]</scope>
    <source>
        <strain evidence="2 3">BLCC-F154</strain>
    </source>
</reference>
<accession>A0ABV4YE72</accession>
<dbReference type="EMBL" id="JBHFNS010000062">
    <property type="protein sequence ID" value="MFB2936796.1"/>
    <property type="molecule type" value="Genomic_DNA"/>
</dbReference>
<evidence type="ECO:0000313" key="2">
    <source>
        <dbReference type="EMBL" id="MFB2936796.1"/>
    </source>
</evidence>
<proteinExistence type="predicted"/>